<keyword evidence="7 12" id="KW-1133">Transmembrane helix</keyword>
<evidence type="ECO:0000256" key="8">
    <source>
        <dbReference type="ARBA" id="ARBA00023065"/>
    </source>
</evidence>
<keyword evidence="2 10" id="KW-0813">Transport</keyword>
<feature type="transmembrane region" description="Helical" evidence="12">
    <location>
        <begin position="273"/>
        <end position="290"/>
    </location>
</feature>
<evidence type="ECO:0000313" key="13">
    <source>
        <dbReference type="EMBL" id="MCT8989371.1"/>
    </source>
</evidence>
<keyword evidence="10" id="KW-0997">Cell inner membrane</keyword>
<keyword evidence="5 12" id="KW-0812">Transmembrane</keyword>
<dbReference type="RefSeq" id="WP_261514112.1">
    <property type="nucleotide sequence ID" value="NZ_JAODNV010000005.1"/>
</dbReference>
<dbReference type="Proteomes" id="UP001149009">
    <property type="component" value="Unassembled WGS sequence"/>
</dbReference>
<feature type="binding site" evidence="11">
    <location>
        <position position="434"/>
    </location>
    <ligand>
        <name>K(+)</name>
        <dbReference type="ChEBI" id="CHEBI:29103"/>
    </ligand>
</feature>
<evidence type="ECO:0000256" key="12">
    <source>
        <dbReference type="SAM" id="Phobius"/>
    </source>
</evidence>
<comment type="subcellular location">
    <subcellularLocation>
        <location evidence="10">Cell inner membrane</location>
        <topology evidence="10">Multi-pass membrane protein</topology>
    </subcellularLocation>
    <subcellularLocation>
        <location evidence="1">Cell membrane</location>
        <topology evidence="1">Multi-pass membrane protein</topology>
    </subcellularLocation>
</comment>
<keyword evidence="8 10" id="KW-0406">Ion transport</keyword>
<dbReference type="Pfam" id="PF02386">
    <property type="entry name" value="TrkH"/>
    <property type="match status" value="1"/>
</dbReference>
<dbReference type="PANTHER" id="PTHR32024:SF3">
    <property type="entry name" value="TRK SYSTEM POTASSIUM UPTAKE PROTEIN"/>
    <property type="match status" value="1"/>
</dbReference>
<gene>
    <name evidence="13" type="ORF">NYR54_03535</name>
</gene>
<dbReference type="PIRSF" id="PIRSF006247">
    <property type="entry name" value="TrkH"/>
    <property type="match status" value="1"/>
</dbReference>
<feature type="binding site" evidence="11">
    <location>
        <position position="221"/>
    </location>
    <ligand>
        <name>K(+)</name>
        <dbReference type="ChEBI" id="CHEBI:29103"/>
    </ligand>
</feature>
<accession>A0A9X2X724</accession>
<evidence type="ECO:0000256" key="11">
    <source>
        <dbReference type="PIRSR" id="PIRSR006247-1"/>
    </source>
</evidence>
<evidence type="ECO:0000256" key="7">
    <source>
        <dbReference type="ARBA" id="ARBA00022989"/>
    </source>
</evidence>
<feature type="transmembrane region" description="Helical" evidence="12">
    <location>
        <begin position="457"/>
        <end position="482"/>
    </location>
</feature>
<evidence type="ECO:0000256" key="9">
    <source>
        <dbReference type="ARBA" id="ARBA00023136"/>
    </source>
</evidence>
<evidence type="ECO:0000313" key="14">
    <source>
        <dbReference type="Proteomes" id="UP001149009"/>
    </source>
</evidence>
<reference evidence="13" key="1">
    <citation type="submission" date="2022-08" db="EMBL/GenBank/DDBJ databases">
        <title>Chelativorans sichuanense sp. nov., a paraffin oil-degrading bacterium isolated from a mixture of oil-based drill cuttings and paddy soil.</title>
        <authorList>
            <person name="Yu J."/>
            <person name="Liu H."/>
            <person name="Chen Q."/>
        </authorList>
    </citation>
    <scope>NUCLEOTIDE SEQUENCE</scope>
    <source>
        <strain evidence="13">SCAU 2101</strain>
    </source>
</reference>
<keyword evidence="11" id="KW-0479">Metal-binding</keyword>
<comment type="caution">
    <text evidence="13">The sequence shown here is derived from an EMBL/GenBank/DDBJ whole genome shotgun (WGS) entry which is preliminary data.</text>
</comment>
<comment type="similarity">
    <text evidence="10">Belongs to the TrkH potassium transport family.</text>
</comment>
<dbReference type="GO" id="GO:0046872">
    <property type="term" value="F:metal ion binding"/>
    <property type="evidence" value="ECO:0007669"/>
    <property type="project" value="UniProtKB-KW"/>
</dbReference>
<evidence type="ECO:0000256" key="2">
    <source>
        <dbReference type="ARBA" id="ARBA00022448"/>
    </source>
</evidence>
<evidence type="ECO:0000256" key="6">
    <source>
        <dbReference type="ARBA" id="ARBA00022958"/>
    </source>
</evidence>
<feature type="transmembrane region" description="Helical" evidence="12">
    <location>
        <begin position="184"/>
        <end position="203"/>
    </location>
</feature>
<keyword evidence="4 10" id="KW-0633">Potassium transport</keyword>
<keyword evidence="3 10" id="KW-1003">Cell membrane</keyword>
<protein>
    <recommendedName>
        <fullName evidence="10">Trk system potassium uptake protein</fullName>
    </recommendedName>
</protein>
<feature type="transmembrane region" description="Helical" evidence="12">
    <location>
        <begin position="395"/>
        <end position="415"/>
    </location>
</feature>
<dbReference type="EMBL" id="JAODNV010000005">
    <property type="protein sequence ID" value="MCT8989371.1"/>
    <property type="molecule type" value="Genomic_DNA"/>
</dbReference>
<feature type="transmembrane region" description="Helical" evidence="12">
    <location>
        <begin position="135"/>
        <end position="163"/>
    </location>
</feature>
<dbReference type="GO" id="GO:0005886">
    <property type="term" value="C:plasma membrane"/>
    <property type="evidence" value="ECO:0007669"/>
    <property type="project" value="UniProtKB-SubCell"/>
</dbReference>
<evidence type="ECO:0000256" key="1">
    <source>
        <dbReference type="ARBA" id="ARBA00004651"/>
    </source>
</evidence>
<feature type="transmembrane region" description="Helical" evidence="12">
    <location>
        <begin position="71"/>
        <end position="92"/>
    </location>
</feature>
<evidence type="ECO:0000256" key="5">
    <source>
        <dbReference type="ARBA" id="ARBA00022692"/>
    </source>
</evidence>
<keyword evidence="9 10" id="KW-0472">Membrane</keyword>
<sequence>MHASIIRAAVHVASIFALYMAGVMLIPAAVDLYYGHSDWQVFAICACVTGAGALTIAAATRDRNPLRSTRLAFLVVVLLWTTLSIIGALPFYTASLNLDLSSAIFESVSATTTTGATVIAGLDALPPGILLWRSLLQWMGGLGVIALSLFFLPVLNVGGFSYFRIESTDIEERPFDRLASFVRALIAVYMFLTVLCAIAYAAAGMTPFDAINHAMTTVSTGGFSTHDASFGYFGNSAVLWVAAIFMILGALPFSILILFIVRGRLDALRDPQIRLFLAYTAAFVFVVAIHRRVMDGVPFGEALTSSAFNFISIITTTAFVSEDYAGWGSFAVMAVFFATFLGGCSGSTSGGVKAYRFLILGRMLRNGLRQLVYGHSVQPLRYGARVVDEEMQRSVVLFVIAFLIVWIGGSLALAAGNLDMVTSLTAALAALCNVGLGFGGVVGTAGDFSAFSDYAQWIMAAIMLLGRLEILAVLVVFTPSFWHS</sequence>
<feature type="binding site" evidence="11">
    <location>
        <position position="316"/>
    </location>
    <ligand>
        <name>K(+)</name>
        <dbReference type="ChEBI" id="CHEBI:29103"/>
    </ligand>
</feature>
<feature type="binding site" evidence="11">
    <location>
        <position position="113"/>
    </location>
    <ligand>
        <name>K(+)</name>
        <dbReference type="ChEBI" id="CHEBI:29103"/>
    </ligand>
</feature>
<feature type="binding site" evidence="11">
    <location>
        <position position="114"/>
    </location>
    <ligand>
        <name>K(+)</name>
        <dbReference type="ChEBI" id="CHEBI:29103"/>
    </ligand>
</feature>
<evidence type="ECO:0000256" key="10">
    <source>
        <dbReference type="PIRNR" id="PIRNR006247"/>
    </source>
</evidence>
<evidence type="ECO:0000256" key="4">
    <source>
        <dbReference type="ARBA" id="ARBA00022538"/>
    </source>
</evidence>
<feature type="transmembrane region" description="Helical" evidence="12">
    <location>
        <begin position="421"/>
        <end position="445"/>
    </location>
</feature>
<keyword evidence="6 10" id="KW-0630">Potassium</keyword>
<proteinExistence type="inferred from homology"/>
<keyword evidence="14" id="KW-1185">Reference proteome</keyword>
<feature type="binding site" evidence="11">
    <location>
        <position position="317"/>
    </location>
    <ligand>
        <name>K(+)</name>
        <dbReference type="ChEBI" id="CHEBI:29103"/>
    </ligand>
</feature>
<feature type="transmembrane region" description="Helical" evidence="12">
    <location>
        <begin position="330"/>
        <end position="355"/>
    </location>
</feature>
<dbReference type="InterPro" id="IPR003445">
    <property type="entry name" value="Cat_transpt"/>
</dbReference>
<organism evidence="13 14">
    <name type="scientific">Chelativorans petroleitrophicus</name>
    <dbReference type="NCBI Taxonomy" id="2975484"/>
    <lineage>
        <taxon>Bacteria</taxon>
        <taxon>Pseudomonadati</taxon>
        <taxon>Pseudomonadota</taxon>
        <taxon>Alphaproteobacteria</taxon>
        <taxon>Hyphomicrobiales</taxon>
        <taxon>Phyllobacteriaceae</taxon>
        <taxon>Chelativorans</taxon>
    </lineage>
</organism>
<feature type="binding site" evidence="11">
    <location>
        <position position="433"/>
    </location>
    <ligand>
        <name>K(+)</name>
        <dbReference type="ChEBI" id="CHEBI:29103"/>
    </ligand>
</feature>
<dbReference type="InterPro" id="IPR004772">
    <property type="entry name" value="TrkH"/>
</dbReference>
<name>A0A9X2X724_9HYPH</name>
<comment type="function">
    <text evidence="10">Low-affinity potassium transport system. Interacts with Trk system potassium uptake protein TrkA.</text>
</comment>
<feature type="transmembrane region" description="Helical" evidence="12">
    <location>
        <begin position="237"/>
        <end position="261"/>
    </location>
</feature>
<feature type="transmembrane region" description="Helical" evidence="12">
    <location>
        <begin position="39"/>
        <end position="59"/>
    </location>
</feature>
<dbReference type="AlphaFoldDB" id="A0A9X2X724"/>
<dbReference type="GO" id="GO:0015379">
    <property type="term" value="F:potassium:chloride symporter activity"/>
    <property type="evidence" value="ECO:0007669"/>
    <property type="project" value="InterPro"/>
</dbReference>
<dbReference type="PANTHER" id="PTHR32024">
    <property type="entry name" value="TRK SYSTEM POTASSIUM UPTAKE PROTEIN TRKG-RELATED"/>
    <property type="match status" value="1"/>
</dbReference>
<evidence type="ECO:0000256" key="3">
    <source>
        <dbReference type="ARBA" id="ARBA00022475"/>
    </source>
</evidence>
<feature type="transmembrane region" description="Helical" evidence="12">
    <location>
        <begin position="12"/>
        <end position="33"/>
    </location>
</feature>